<organism evidence="2 3">
    <name type="scientific">Anaeroglobus geminatus F0357</name>
    <dbReference type="NCBI Taxonomy" id="861450"/>
    <lineage>
        <taxon>Bacteria</taxon>
        <taxon>Bacillati</taxon>
        <taxon>Bacillota</taxon>
        <taxon>Negativicutes</taxon>
        <taxon>Veillonellales</taxon>
        <taxon>Veillonellaceae</taxon>
        <taxon>Anaeroglobus</taxon>
    </lineage>
</organism>
<dbReference type="STRING" id="861450.HMPREF0080_01415"/>
<dbReference type="AlphaFoldDB" id="G9YIC4"/>
<dbReference type="HOGENOM" id="CLU_2520371_0_0_9"/>
<dbReference type="GO" id="GO:0035312">
    <property type="term" value="F:5'-3' DNA exonuclease activity"/>
    <property type="evidence" value="ECO:0007669"/>
    <property type="project" value="TreeGrafter"/>
</dbReference>
<dbReference type="EMBL" id="AGCJ01000060">
    <property type="protein sequence ID" value="EHM39727.1"/>
    <property type="molecule type" value="Genomic_DNA"/>
</dbReference>
<gene>
    <name evidence="2" type="ORF">HMPREF0080_01415</name>
</gene>
<comment type="caution">
    <text evidence="2">The sequence shown here is derived from an EMBL/GenBank/DDBJ whole genome shotgun (WGS) entry which is preliminary data.</text>
</comment>
<dbReference type="RefSeq" id="WP_006790384.1">
    <property type="nucleotide sequence ID" value="NZ_JH417599.1"/>
</dbReference>
<dbReference type="SMART" id="SM00481">
    <property type="entry name" value="POLIIIAc"/>
    <property type="match status" value="1"/>
</dbReference>
<dbReference type="eggNOG" id="COG0613">
    <property type="taxonomic scope" value="Bacteria"/>
</dbReference>
<sequence length="84" mass="8991">MKVDLHMHTNCSDGVLAPEDLAEKAFAAGLDTIAVTDHDTLAAYDGTCRFPDGLRVITGIEMSSEYDGGDVHSSVIILTPQIRT</sequence>
<dbReference type="Proteomes" id="UP000005481">
    <property type="component" value="Unassembled WGS sequence"/>
</dbReference>
<dbReference type="InterPro" id="IPR052018">
    <property type="entry name" value="PHP_domain"/>
</dbReference>
<evidence type="ECO:0000313" key="3">
    <source>
        <dbReference type="Proteomes" id="UP000005481"/>
    </source>
</evidence>
<keyword evidence="3" id="KW-1185">Reference proteome</keyword>
<dbReference type="PATRIC" id="fig|861450.3.peg.1306"/>
<dbReference type="PANTHER" id="PTHR42924">
    <property type="entry name" value="EXONUCLEASE"/>
    <property type="match status" value="1"/>
</dbReference>
<feature type="domain" description="Polymerase/histidinol phosphatase N-terminal" evidence="1">
    <location>
        <begin position="3"/>
        <end position="66"/>
    </location>
</feature>
<dbReference type="Pfam" id="PF02811">
    <property type="entry name" value="PHP"/>
    <property type="match status" value="1"/>
</dbReference>
<evidence type="ECO:0000313" key="2">
    <source>
        <dbReference type="EMBL" id="EHM39727.1"/>
    </source>
</evidence>
<evidence type="ECO:0000259" key="1">
    <source>
        <dbReference type="SMART" id="SM00481"/>
    </source>
</evidence>
<dbReference type="InterPro" id="IPR003141">
    <property type="entry name" value="Pol/His_phosphatase_N"/>
</dbReference>
<dbReference type="PANTHER" id="PTHR42924:SF3">
    <property type="entry name" value="POLYMERASE_HISTIDINOL PHOSPHATASE N-TERMINAL DOMAIN-CONTAINING PROTEIN"/>
    <property type="match status" value="1"/>
</dbReference>
<dbReference type="GO" id="GO:0004534">
    <property type="term" value="F:5'-3' RNA exonuclease activity"/>
    <property type="evidence" value="ECO:0007669"/>
    <property type="project" value="TreeGrafter"/>
</dbReference>
<dbReference type="InterPro" id="IPR004013">
    <property type="entry name" value="PHP_dom"/>
</dbReference>
<dbReference type="SUPFAM" id="SSF89550">
    <property type="entry name" value="PHP domain-like"/>
    <property type="match status" value="1"/>
</dbReference>
<dbReference type="InterPro" id="IPR016195">
    <property type="entry name" value="Pol/histidinol_Pase-like"/>
</dbReference>
<proteinExistence type="predicted"/>
<protein>
    <recommendedName>
        <fullName evidence="1">Polymerase/histidinol phosphatase N-terminal domain-containing protein</fullName>
    </recommendedName>
</protein>
<accession>G9YIC4</accession>
<reference evidence="2 3" key="1">
    <citation type="submission" date="2011-08" db="EMBL/GenBank/DDBJ databases">
        <authorList>
            <person name="Weinstock G."/>
            <person name="Sodergren E."/>
            <person name="Clifton S."/>
            <person name="Fulton L."/>
            <person name="Fulton B."/>
            <person name="Courtney L."/>
            <person name="Fronick C."/>
            <person name="Harrison M."/>
            <person name="Strong C."/>
            <person name="Farmer C."/>
            <person name="Delahaunty K."/>
            <person name="Markovic C."/>
            <person name="Hall O."/>
            <person name="Minx P."/>
            <person name="Tomlinson C."/>
            <person name="Mitreva M."/>
            <person name="Hou S."/>
            <person name="Chen J."/>
            <person name="Wollam A."/>
            <person name="Pepin K.H."/>
            <person name="Johnson M."/>
            <person name="Bhonagiri V."/>
            <person name="Zhang X."/>
            <person name="Suruliraj S."/>
            <person name="Warren W."/>
            <person name="Chinwalla A."/>
            <person name="Mardis E.R."/>
            <person name="Wilson R.K."/>
        </authorList>
    </citation>
    <scope>NUCLEOTIDE SEQUENCE [LARGE SCALE GENOMIC DNA]</scope>
    <source>
        <strain evidence="2 3">F0357</strain>
    </source>
</reference>
<name>G9YIC4_9FIRM</name>
<dbReference type="Gene3D" id="3.20.20.140">
    <property type="entry name" value="Metal-dependent hydrolases"/>
    <property type="match status" value="1"/>
</dbReference>